<name>A0A0M3HSZ9_ASCLU</name>
<reference evidence="4" key="1">
    <citation type="submission" date="2017-02" db="UniProtKB">
        <authorList>
            <consortium name="WormBaseParasite"/>
        </authorList>
    </citation>
    <scope>IDENTIFICATION</scope>
</reference>
<evidence type="ECO:0000256" key="1">
    <source>
        <dbReference type="SAM" id="Coils"/>
    </source>
</evidence>
<feature type="compositionally biased region" description="Polar residues" evidence="2">
    <location>
        <begin position="81"/>
        <end position="90"/>
    </location>
</feature>
<accession>A0A0M3HSZ9</accession>
<evidence type="ECO:0000313" key="4">
    <source>
        <dbReference type="WBParaSite" id="ALUE_0000569601-mRNA-1"/>
    </source>
</evidence>
<protein>
    <submittedName>
        <fullName evidence="4">BZIP domain-containing protein</fullName>
    </submittedName>
</protein>
<evidence type="ECO:0000313" key="3">
    <source>
        <dbReference type="Proteomes" id="UP000036681"/>
    </source>
</evidence>
<feature type="coiled-coil region" evidence="1">
    <location>
        <begin position="19"/>
        <end position="46"/>
    </location>
</feature>
<evidence type="ECO:0000256" key="2">
    <source>
        <dbReference type="SAM" id="MobiDB-lite"/>
    </source>
</evidence>
<sequence>MLLPEYFFSSVIFPERKELLYLRNENRQLRTRLQKLNAERENHLRRISVICEGQRAAEAYMMKLINATQELLISYDGDNPAQATENTANSLPRRPARESDCRKLENDEKFH</sequence>
<dbReference type="WBParaSite" id="ALUE_0000569601-mRNA-1">
    <property type="protein sequence ID" value="ALUE_0000569601-mRNA-1"/>
    <property type="gene ID" value="ALUE_0000569601"/>
</dbReference>
<feature type="compositionally biased region" description="Basic and acidic residues" evidence="2">
    <location>
        <begin position="95"/>
        <end position="111"/>
    </location>
</feature>
<keyword evidence="3" id="KW-1185">Reference proteome</keyword>
<keyword evidence="1" id="KW-0175">Coiled coil</keyword>
<dbReference type="AlphaFoldDB" id="A0A0M3HSZ9"/>
<dbReference type="Proteomes" id="UP000036681">
    <property type="component" value="Unplaced"/>
</dbReference>
<proteinExistence type="predicted"/>
<feature type="region of interest" description="Disordered" evidence="2">
    <location>
        <begin position="77"/>
        <end position="111"/>
    </location>
</feature>
<organism evidence="3 4">
    <name type="scientific">Ascaris lumbricoides</name>
    <name type="common">Giant roundworm</name>
    <dbReference type="NCBI Taxonomy" id="6252"/>
    <lineage>
        <taxon>Eukaryota</taxon>
        <taxon>Metazoa</taxon>
        <taxon>Ecdysozoa</taxon>
        <taxon>Nematoda</taxon>
        <taxon>Chromadorea</taxon>
        <taxon>Rhabditida</taxon>
        <taxon>Spirurina</taxon>
        <taxon>Ascaridomorpha</taxon>
        <taxon>Ascaridoidea</taxon>
        <taxon>Ascarididae</taxon>
        <taxon>Ascaris</taxon>
    </lineage>
</organism>